<feature type="transmembrane region" description="Helical" evidence="1">
    <location>
        <begin position="12"/>
        <end position="37"/>
    </location>
</feature>
<organism evidence="2 3">
    <name type="scientific">Sphingorhabdus rigui</name>
    <dbReference type="NCBI Taxonomy" id="1282858"/>
    <lineage>
        <taxon>Bacteria</taxon>
        <taxon>Pseudomonadati</taxon>
        <taxon>Pseudomonadota</taxon>
        <taxon>Alphaproteobacteria</taxon>
        <taxon>Sphingomonadales</taxon>
        <taxon>Sphingomonadaceae</taxon>
        <taxon>Sphingorhabdus</taxon>
    </lineage>
</organism>
<comment type="caution">
    <text evidence="2">The sequence shown here is derived from an EMBL/GenBank/DDBJ whole genome shotgun (WGS) entry which is preliminary data.</text>
</comment>
<name>A0A840B094_9SPHN</name>
<feature type="transmembrane region" description="Helical" evidence="1">
    <location>
        <begin position="109"/>
        <end position="131"/>
    </location>
</feature>
<accession>A0A840B094</accession>
<dbReference type="Proteomes" id="UP000581447">
    <property type="component" value="Unassembled WGS sequence"/>
</dbReference>
<dbReference type="AlphaFoldDB" id="A0A840B094"/>
<evidence type="ECO:0000313" key="3">
    <source>
        <dbReference type="Proteomes" id="UP000581447"/>
    </source>
</evidence>
<reference evidence="2 3" key="1">
    <citation type="submission" date="2020-08" db="EMBL/GenBank/DDBJ databases">
        <title>Genomic Encyclopedia of Type Strains, Phase IV (KMG-IV): sequencing the most valuable type-strain genomes for metagenomic binning, comparative biology and taxonomic classification.</title>
        <authorList>
            <person name="Goeker M."/>
        </authorList>
    </citation>
    <scope>NUCLEOTIDE SEQUENCE [LARGE SCALE GENOMIC DNA]</scope>
    <source>
        <strain evidence="2 3">DSM 29050</strain>
    </source>
</reference>
<keyword evidence="1" id="KW-1133">Transmembrane helix</keyword>
<feature type="transmembrane region" description="Helical" evidence="1">
    <location>
        <begin position="49"/>
        <end position="66"/>
    </location>
</feature>
<keyword evidence="1" id="KW-0472">Membrane</keyword>
<protein>
    <submittedName>
        <fullName evidence="2">Uncharacterized protein</fullName>
    </submittedName>
</protein>
<feature type="transmembrane region" description="Helical" evidence="1">
    <location>
        <begin position="78"/>
        <end position="103"/>
    </location>
</feature>
<evidence type="ECO:0000256" key="1">
    <source>
        <dbReference type="SAM" id="Phobius"/>
    </source>
</evidence>
<dbReference type="RefSeq" id="WP_183939305.1">
    <property type="nucleotide sequence ID" value="NZ_BAABBG010000001.1"/>
</dbReference>
<evidence type="ECO:0000313" key="2">
    <source>
        <dbReference type="EMBL" id="MBB3942034.1"/>
    </source>
</evidence>
<dbReference type="EMBL" id="JACIEA010000001">
    <property type="protein sequence ID" value="MBB3942034.1"/>
    <property type="molecule type" value="Genomic_DNA"/>
</dbReference>
<keyword evidence="3" id="KW-1185">Reference proteome</keyword>
<proteinExistence type="predicted"/>
<sequence>MSSVQINRIGLTYGQTFLLIGLGAALWFCAAIILSVIAPMGALEGSMRAVTYALVIPGTVPFIFLVRKLAKLRPDQLFTGIGIATTTALITDGIVIAYFPSVYGSTLPHITNCAAIILWGAGVGMLLASIFNRGAEK</sequence>
<keyword evidence="1" id="KW-0812">Transmembrane</keyword>
<gene>
    <name evidence="2" type="ORF">GGR91_000256</name>
</gene>